<dbReference type="Pfam" id="PF02333">
    <property type="entry name" value="Phytase"/>
    <property type="match status" value="1"/>
</dbReference>
<protein>
    <submittedName>
        <fullName evidence="2">3-phytase</fullName>
        <ecNumber evidence="2">3.1.3.8</ecNumber>
    </submittedName>
</protein>
<dbReference type="InterPro" id="IPR003431">
    <property type="entry name" value="B-propeller_Phytase"/>
</dbReference>
<dbReference type="Gene3D" id="2.120.10.30">
    <property type="entry name" value="TolB, C-terminal domain"/>
    <property type="match status" value="1"/>
</dbReference>
<name>A0A4U9UQP7_9SPHI</name>
<keyword evidence="2" id="KW-0378">Hydrolase</keyword>
<dbReference type="AlphaFoldDB" id="A0A4U9UQP7"/>
<dbReference type="KEGG" id="stha:NCTC11429_01313"/>
<dbReference type="EMBL" id="LR590484">
    <property type="protein sequence ID" value="VTR34332.1"/>
    <property type="molecule type" value="Genomic_DNA"/>
</dbReference>
<dbReference type="STRING" id="1123265.GCA_000686625_01750"/>
<organism evidence="2 3">
    <name type="scientific">Sphingobacterium thalpophilum</name>
    <dbReference type="NCBI Taxonomy" id="259"/>
    <lineage>
        <taxon>Bacteria</taxon>
        <taxon>Pseudomonadati</taxon>
        <taxon>Bacteroidota</taxon>
        <taxon>Sphingobacteriia</taxon>
        <taxon>Sphingobacteriales</taxon>
        <taxon>Sphingobacteriaceae</taxon>
        <taxon>Sphingobacterium</taxon>
    </lineage>
</organism>
<feature type="domain" description="BPP" evidence="1">
    <location>
        <begin position="62"/>
        <end position="387"/>
    </location>
</feature>
<dbReference type="Proteomes" id="UP000308196">
    <property type="component" value="Chromosome"/>
</dbReference>
<evidence type="ECO:0000313" key="3">
    <source>
        <dbReference type="Proteomes" id="UP000308196"/>
    </source>
</evidence>
<gene>
    <name evidence="2" type="primary">phyC</name>
    <name evidence="2" type="ORF">NCTC11429_01313</name>
</gene>
<dbReference type="InterPro" id="IPR011042">
    <property type="entry name" value="6-blade_b-propeller_TolB-like"/>
</dbReference>
<dbReference type="EC" id="3.1.3.8" evidence="2"/>
<evidence type="ECO:0000259" key="1">
    <source>
        <dbReference type="PROSITE" id="PS51662"/>
    </source>
</evidence>
<accession>A0A4U9UQP7</accession>
<evidence type="ECO:0000313" key="2">
    <source>
        <dbReference type="EMBL" id="VTR34332.1"/>
    </source>
</evidence>
<dbReference type="SUPFAM" id="SSF50956">
    <property type="entry name" value="Thermostable phytase (3-phytase)"/>
    <property type="match status" value="1"/>
</dbReference>
<reference evidence="2 3" key="1">
    <citation type="submission" date="2019-05" db="EMBL/GenBank/DDBJ databases">
        <authorList>
            <consortium name="Pathogen Informatics"/>
        </authorList>
    </citation>
    <scope>NUCLEOTIDE SEQUENCE [LARGE SCALE GENOMIC DNA]</scope>
    <source>
        <strain evidence="2 3">NCTC11429</strain>
    </source>
</reference>
<proteinExistence type="predicted"/>
<dbReference type="GO" id="GO:0016158">
    <property type="term" value="F:inositol hexakisphosphate 3-phosphatase activity"/>
    <property type="evidence" value="ECO:0007669"/>
    <property type="project" value="UniProtKB-EC"/>
</dbReference>
<sequence length="393" mass="43378">MLLFCCAQIRRCTLFVTLDLGCNPTENHNLALTKANDMNKLKTLFFASCATGLCATSLDVYADQNVARTDTLQATVITEHVRHDSDDPAIWINPADAGKSLIIGTDKDKDGALYAFDLTGKIVKRVGGIQRPNNVDIAYGFELNGKKVDIAVTTERNANKIRVFSLPDLQPIDNGGIEVFVGEQDRDPMGIALYTRPSDQRIFAIVGRKTGPQDNYLWQYELKPSNGAVTGTVVRKFGRYSGKKEIEAIAVDNELGYVYYSDEQTGVRKYLADPDAKDNSELALFAQTGFSVDHEGIAIYKTGDKTGYILVSNQGSQRFMVYPREGSAGNPHRYELLAEIPVSAMETDGADATQVSLGPQFPKGIFVAMSTDRTFHVYDWRSVEEKIRAASQQ</sequence>
<dbReference type="PROSITE" id="PS51662">
    <property type="entry name" value="BP_PHYTASE"/>
    <property type="match status" value="1"/>
</dbReference>